<keyword evidence="2" id="KW-1185">Reference proteome</keyword>
<dbReference type="AlphaFoldDB" id="A0A0B2JP10"/>
<comment type="caution">
    <text evidence="1">The sequence shown here is derived from an EMBL/GenBank/DDBJ whole genome shotgun (WGS) entry which is preliminary data.</text>
</comment>
<name>A0A0B2JP10_9FIRM</name>
<gene>
    <name evidence="1" type="ORF">NZ47_13325</name>
</gene>
<dbReference type="eggNOG" id="ENOG502Z7Q0">
    <property type="taxonomic scope" value="Bacteria"/>
</dbReference>
<evidence type="ECO:0000313" key="1">
    <source>
        <dbReference type="EMBL" id="KHM48091.1"/>
    </source>
</evidence>
<reference evidence="1 2" key="1">
    <citation type="journal article" date="2013" name="PLoS ONE">
        <title>Identification and characterization of three novel lipases belonging to families II and V from Anaerovibrio lipolyticus 5ST.</title>
        <authorList>
            <person name="Prive F."/>
            <person name="Kaderbhai N.N."/>
            <person name="Girdwood S."/>
            <person name="Worgan H.J."/>
            <person name="Pinloche E."/>
            <person name="Scollan N.D."/>
            <person name="Huws S.A."/>
            <person name="Newbold C.J."/>
        </authorList>
    </citation>
    <scope>NUCLEOTIDE SEQUENCE [LARGE SCALE GENOMIC DNA]</scope>
    <source>
        <strain evidence="1 2">5S</strain>
    </source>
</reference>
<dbReference type="EMBL" id="JSCE01000246">
    <property type="protein sequence ID" value="KHM48091.1"/>
    <property type="molecule type" value="Genomic_DNA"/>
</dbReference>
<dbReference type="InterPro" id="IPR025394">
    <property type="entry name" value="DUF4127"/>
</dbReference>
<dbReference type="RefSeq" id="WP_039211981.1">
    <property type="nucleotide sequence ID" value="NZ_JSCE01000246.1"/>
</dbReference>
<protein>
    <recommendedName>
        <fullName evidence="3">DUF4127 domain-containing protein</fullName>
    </recommendedName>
</protein>
<sequence length="557" mass="63191">MKKLFVLFICLICLFGETDTTEAKKVNNSTSKGKIVFIPHDNRPVSDEMAADTIRKLGYEVIVPPDDLLGNKDNMGNPENLWMWLEKNTTVKRSPSKLEQKRFHTGGKIWGLDPEIKAIVISADSMIYGSLVSSRKHDITERKLKERVANFADYKYRHDDAKLYVFSSVMRTPTSGENSGSQEPEYYKAYGYDIFRYTALKDKADAKGLTSREKKELEFLMELIPSAYLRDWDNRRGKNYRVNEGLIDLAAKGKFECLALGRDDNAAWSQTHMEARHLRDYTQKKSAETVQNIAGIDELGLLLLTRAVNAIEKKQPVVTADYNWGSGKYLIPAYSDEPVDTTVRAQVQLLGGQYVDTGKNVDLLLMVNTNPTGANLGANWYSNNKKIRPDVKTFVSYMERAINRGEPVGVADVSFVNGSDNSLMEELRDKDMLYKLQSYSGWNTPTNSIGYALAQGVLAKDMKKADKDELLTIRYLDDWLYQANIRQMVSRQLSWFKEGGVYSELGSDKAQVELRATSLMHTFAVDNLPASKSDFIRKIRVSCPWNRLFEAKISPEK</sequence>
<organism evidence="1 2">
    <name type="scientific">Anaerovibrio lipolyticus</name>
    <dbReference type="NCBI Taxonomy" id="82374"/>
    <lineage>
        <taxon>Bacteria</taxon>
        <taxon>Bacillati</taxon>
        <taxon>Bacillota</taxon>
        <taxon>Negativicutes</taxon>
        <taxon>Selenomonadales</taxon>
        <taxon>Selenomonadaceae</taxon>
        <taxon>Anaerovibrio</taxon>
    </lineage>
</organism>
<dbReference type="STRING" id="82374.NZ47_13325"/>
<accession>A0A0B2JP10</accession>
<proteinExistence type="predicted"/>
<dbReference type="Pfam" id="PF13552">
    <property type="entry name" value="DUF4127"/>
    <property type="match status" value="2"/>
</dbReference>
<evidence type="ECO:0008006" key="3">
    <source>
        <dbReference type="Google" id="ProtNLM"/>
    </source>
</evidence>
<dbReference type="Proteomes" id="UP000030993">
    <property type="component" value="Unassembled WGS sequence"/>
</dbReference>
<evidence type="ECO:0000313" key="2">
    <source>
        <dbReference type="Proteomes" id="UP000030993"/>
    </source>
</evidence>